<keyword evidence="1" id="KW-1133">Transmembrane helix</keyword>
<name>A0A133ULT2_9EURY</name>
<evidence type="ECO:0000256" key="1">
    <source>
        <dbReference type="SAM" id="Phobius"/>
    </source>
</evidence>
<proteinExistence type="predicted"/>
<keyword evidence="1" id="KW-0472">Membrane</keyword>
<comment type="caution">
    <text evidence="2">The sequence shown here is derived from an EMBL/GenBank/DDBJ whole genome shotgun (WGS) entry which is preliminary data.</text>
</comment>
<protein>
    <submittedName>
        <fullName evidence="2">Uncharacterized protein</fullName>
    </submittedName>
</protein>
<reference evidence="2 3" key="1">
    <citation type="journal article" date="2016" name="Sci. Rep.">
        <title>Metabolic traits of an uncultured archaeal lineage -MSBL1- from brine pools of the Red Sea.</title>
        <authorList>
            <person name="Mwirichia R."/>
            <person name="Alam I."/>
            <person name="Rashid M."/>
            <person name="Vinu M."/>
            <person name="Ba-Alawi W."/>
            <person name="Anthony Kamau A."/>
            <person name="Kamanda Ngugi D."/>
            <person name="Goker M."/>
            <person name="Klenk H.P."/>
            <person name="Bajic V."/>
            <person name="Stingl U."/>
        </authorList>
    </citation>
    <scope>NUCLEOTIDE SEQUENCE [LARGE SCALE GENOMIC DNA]</scope>
    <source>
        <strain evidence="2">SCGC-AAA259E19</strain>
    </source>
</reference>
<dbReference type="AlphaFoldDB" id="A0A133ULT2"/>
<keyword evidence="3" id="KW-1185">Reference proteome</keyword>
<organism evidence="2 3">
    <name type="scientific">candidate division MSBL1 archaeon SCGC-AAA259E19</name>
    <dbReference type="NCBI Taxonomy" id="1698264"/>
    <lineage>
        <taxon>Archaea</taxon>
        <taxon>Methanobacteriati</taxon>
        <taxon>Methanobacteriota</taxon>
        <taxon>candidate division MSBL1</taxon>
    </lineage>
</organism>
<sequence>MIDKILIILTLIGSLSAISYSEPIDKLIYLTITAGGVVGLITLKGYLDVAAVVAVMLPLSTIIILIVMIRMRGSKA</sequence>
<dbReference type="Pfam" id="PF09881">
    <property type="entry name" value="EhaD"/>
    <property type="match status" value="1"/>
</dbReference>
<dbReference type="InterPro" id="IPR019213">
    <property type="entry name" value="EhaD-like"/>
</dbReference>
<dbReference type="EMBL" id="LHXO01000026">
    <property type="protein sequence ID" value="KXA95080.1"/>
    <property type="molecule type" value="Genomic_DNA"/>
</dbReference>
<evidence type="ECO:0000313" key="3">
    <source>
        <dbReference type="Proteomes" id="UP000070284"/>
    </source>
</evidence>
<gene>
    <name evidence="2" type="ORF">AKJ65_02655</name>
</gene>
<accession>A0A133ULT2</accession>
<dbReference type="Proteomes" id="UP000070284">
    <property type="component" value="Unassembled WGS sequence"/>
</dbReference>
<feature type="transmembrane region" description="Helical" evidence="1">
    <location>
        <begin position="45"/>
        <end position="69"/>
    </location>
</feature>
<keyword evidence="1" id="KW-0812">Transmembrane</keyword>
<evidence type="ECO:0000313" key="2">
    <source>
        <dbReference type="EMBL" id="KXA95080.1"/>
    </source>
</evidence>